<evidence type="ECO:0000256" key="2">
    <source>
        <dbReference type="ARBA" id="ARBA00023125"/>
    </source>
</evidence>
<dbReference type="SMART" id="SM00389">
    <property type="entry name" value="HOX"/>
    <property type="match status" value="1"/>
</dbReference>
<dbReference type="OrthoDB" id="6159439at2759"/>
<dbReference type="VEuPathDB" id="FungiDB:MUCCIDRAFT_126217"/>
<comment type="caution">
    <text evidence="9">The sequence shown here is derived from an EMBL/GenBank/DDBJ whole genome shotgun (WGS) entry which is preliminary data.</text>
</comment>
<evidence type="ECO:0000256" key="5">
    <source>
        <dbReference type="PROSITE-ProRule" id="PRU00108"/>
    </source>
</evidence>
<organism evidence="9 10">
    <name type="scientific">Mucor lusitanicus CBS 277.49</name>
    <dbReference type="NCBI Taxonomy" id="747725"/>
    <lineage>
        <taxon>Eukaryota</taxon>
        <taxon>Fungi</taxon>
        <taxon>Fungi incertae sedis</taxon>
        <taxon>Mucoromycota</taxon>
        <taxon>Mucoromycotina</taxon>
        <taxon>Mucoromycetes</taxon>
        <taxon>Mucorales</taxon>
        <taxon>Mucorineae</taxon>
        <taxon>Mucoraceae</taxon>
        <taxon>Mucor</taxon>
    </lineage>
</organism>
<feature type="non-terminal residue" evidence="9">
    <location>
        <position position="58"/>
    </location>
</feature>
<dbReference type="SUPFAM" id="SSF46689">
    <property type="entry name" value="Homeodomain-like"/>
    <property type="match status" value="1"/>
</dbReference>
<protein>
    <submittedName>
        <fullName evidence="9">Homeodomain-like DNA binding domain-containing transcription factor</fullName>
    </submittedName>
</protein>
<dbReference type="Pfam" id="PF00046">
    <property type="entry name" value="Homeodomain"/>
    <property type="match status" value="1"/>
</dbReference>
<dbReference type="PROSITE" id="PS00027">
    <property type="entry name" value="HOMEOBOX_1"/>
    <property type="match status" value="1"/>
</dbReference>
<dbReference type="InterPro" id="IPR017970">
    <property type="entry name" value="Homeobox_CS"/>
</dbReference>
<dbReference type="GO" id="GO:0005634">
    <property type="term" value="C:nucleus"/>
    <property type="evidence" value="ECO:0007669"/>
    <property type="project" value="UniProtKB-SubCell"/>
</dbReference>
<feature type="domain" description="Homeobox" evidence="8">
    <location>
        <begin position="1"/>
        <end position="57"/>
    </location>
</feature>
<dbReference type="Gene3D" id="1.10.10.60">
    <property type="entry name" value="Homeodomain-like"/>
    <property type="match status" value="1"/>
</dbReference>
<evidence type="ECO:0000256" key="7">
    <source>
        <dbReference type="SAM" id="MobiDB-lite"/>
    </source>
</evidence>
<dbReference type="PROSITE" id="PS50071">
    <property type="entry name" value="HOMEOBOX_2"/>
    <property type="match status" value="1"/>
</dbReference>
<keyword evidence="3 5" id="KW-0371">Homeobox</keyword>
<evidence type="ECO:0000256" key="4">
    <source>
        <dbReference type="ARBA" id="ARBA00023242"/>
    </source>
</evidence>
<reference evidence="9 10" key="1">
    <citation type="submission" date="2015-06" db="EMBL/GenBank/DDBJ databases">
        <title>Expansion of signal transduction pathways in fungi by whole-genome duplication.</title>
        <authorList>
            <consortium name="DOE Joint Genome Institute"/>
            <person name="Corrochano L.M."/>
            <person name="Kuo A."/>
            <person name="Marcet-Houben M."/>
            <person name="Polaino S."/>
            <person name="Salamov A."/>
            <person name="Villalobos J.M."/>
            <person name="Alvarez M.I."/>
            <person name="Avalos J."/>
            <person name="Benito E.P."/>
            <person name="Benoit I."/>
            <person name="Burger G."/>
            <person name="Camino L.P."/>
            <person name="Canovas D."/>
            <person name="Cerda-Olmedo E."/>
            <person name="Cheng J.-F."/>
            <person name="Dominguez A."/>
            <person name="Elias M."/>
            <person name="Eslava A.P."/>
            <person name="Glaser F."/>
            <person name="Grimwood J."/>
            <person name="Gutierrez G."/>
            <person name="Heitman J."/>
            <person name="Henrissat B."/>
            <person name="Iturriaga E.A."/>
            <person name="Lang B.F."/>
            <person name="Lavin J.L."/>
            <person name="Lee S."/>
            <person name="Li W."/>
            <person name="Lindquist E."/>
            <person name="Lopez-Garcia S."/>
            <person name="Luque E.M."/>
            <person name="Marcos A.T."/>
            <person name="Martin J."/>
            <person name="Mccluskey K."/>
            <person name="Medina H.R."/>
            <person name="Miralles-Duran A."/>
            <person name="Miyazaki A."/>
            <person name="Munoz-Torres E."/>
            <person name="Oguiza J.A."/>
            <person name="Ohm R."/>
            <person name="Olmedo M."/>
            <person name="Orejas M."/>
            <person name="Ortiz-Castellanos L."/>
            <person name="Pisabarro A.G."/>
            <person name="Rodriguez-Romero J."/>
            <person name="Ruiz-Herrera J."/>
            <person name="Ruiz-Vazquez R."/>
            <person name="Sanz C."/>
            <person name="Schackwitz W."/>
            <person name="Schmutz J."/>
            <person name="Shahriari M."/>
            <person name="Shelest E."/>
            <person name="Silva-Franco F."/>
            <person name="Soanes D."/>
            <person name="Syed K."/>
            <person name="Tagua V.G."/>
            <person name="Talbot N.J."/>
            <person name="Thon M."/>
            <person name="De Vries R.P."/>
            <person name="Wiebenga A."/>
            <person name="Yadav J.S."/>
            <person name="Braun E.L."/>
            <person name="Baker S."/>
            <person name="Garre V."/>
            <person name="Horwitz B."/>
            <person name="Torres-Martinez S."/>
            <person name="Idnurm A."/>
            <person name="Herrera-Estrella A."/>
            <person name="Gabaldon T."/>
            <person name="Grigoriev I.V."/>
        </authorList>
    </citation>
    <scope>NUCLEOTIDE SEQUENCE [LARGE SCALE GENOMIC DNA]</scope>
    <source>
        <strain evidence="9 10">CBS 277.49</strain>
    </source>
</reference>
<dbReference type="PANTHER" id="PTHR46123:SF4">
    <property type="entry name" value="MIX-TYPE HOMEOBOX GENE 1-RELATED"/>
    <property type="match status" value="1"/>
</dbReference>
<keyword evidence="4 5" id="KW-0539">Nucleus</keyword>
<keyword evidence="2 5" id="KW-0238">DNA-binding</keyword>
<evidence type="ECO:0000256" key="6">
    <source>
        <dbReference type="RuleBase" id="RU000682"/>
    </source>
</evidence>
<dbReference type="PANTHER" id="PTHR46123">
    <property type="entry name" value="MIX-TYPE HOMEOBOX GENE 1-RELATED"/>
    <property type="match status" value="1"/>
</dbReference>
<dbReference type="EMBL" id="AMYB01000007">
    <property type="protein sequence ID" value="OAD00615.1"/>
    <property type="molecule type" value="Genomic_DNA"/>
</dbReference>
<feature type="region of interest" description="Disordered" evidence="7">
    <location>
        <begin position="1"/>
        <end position="26"/>
    </location>
</feature>
<gene>
    <name evidence="9" type="ORF">MUCCIDRAFT_126217</name>
</gene>
<dbReference type="AlphaFoldDB" id="A0A168J134"/>
<evidence type="ECO:0000259" key="8">
    <source>
        <dbReference type="PROSITE" id="PS50071"/>
    </source>
</evidence>
<sequence length="58" mass="6776">RKRTHLNPTQVATLQDSFSTNPLPDSSVRSRLARELAVTERTIQIWFQNRRAKARKVE</sequence>
<proteinExistence type="predicted"/>
<comment type="subcellular location">
    <subcellularLocation>
        <location evidence="1 5 6">Nucleus</location>
    </subcellularLocation>
</comment>
<accession>A0A168J134</accession>
<dbReference type="Proteomes" id="UP000077051">
    <property type="component" value="Unassembled WGS sequence"/>
</dbReference>
<name>A0A168J134_MUCCL</name>
<evidence type="ECO:0000256" key="1">
    <source>
        <dbReference type="ARBA" id="ARBA00004123"/>
    </source>
</evidence>
<feature type="non-terminal residue" evidence="9">
    <location>
        <position position="1"/>
    </location>
</feature>
<dbReference type="InterPro" id="IPR051306">
    <property type="entry name" value="Homeobox_regulator"/>
</dbReference>
<evidence type="ECO:0000313" key="9">
    <source>
        <dbReference type="EMBL" id="OAD00615.1"/>
    </source>
</evidence>
<dbReference type="InterPro" id="IPR001356">
    <property type="entry name" value="HD"/>
</dbReference>
<dbReference type="InterPro" id="IPR009057">
    <property type="entry name" value="Homeodomain-like_sf"/>
</dbReference>
<dbReference type="GO" id="GO:0000981">
    <property type="term" value="F:DNA-binding transcription factor activity, RNA polymerase II-specific"/>
    <property type="evidence" value="ECO:0007669"/>
    <property type="project" value="InterPro"/>
</dbReference>
<dbReference type="GO" id="GO:0000977">
    <property type="term" value="F:RNA polymerase II transcription regulatory region sequence-specific DNA binding"/>
    <property type="evidence" value="ECO:0007669"/>
    <property type="project" value="TreeGrafter"/>
</dbReference>
<evidence type="ECO:0000256" key="3">
    <source>
        <dbReference type="ARBA" id="ARBA00023155"/>
    </source>
</evidence>
<feature type="DNA-binding region" description="Homeobox" evidence="5">
    <location>
        <begin position="3"/>
        <end position="58"/>
    </location>
</feature>
<dbReference type="STRING" id="747725.A0A168J134"/>
<dbReference type="CDD" id="cd00086">
    <property type="entry name" value="homeodomain"/>
    <property type="match status" value="1"/>
</dbReference>
<keyword evidence="10" id="KW-1185">Reference proteome</keyword>
<evidence type="ECO:0000313" key="10">
    <source>
        <dbReference type="Proteomes" id="UP000077051"/>
    </source>
</evidence>